<dbReference type="InterPro" id="IPR039417">
    <property type="entry name" value="Peptidase_C1A_papain-like"/>
</dbReference>
<dbReference type="InterPro" id="IPR000668">
    <property type="entry name" value="Peptidase_C1A_C"/>
</dbReference>
<dbReference type="SMART" id="SM00848">
    <property type="entry name" value="Inhibitor_I29"/>
    <property type="match status" value="1"/>
</dbReference>
<reference evidence="7" key="1">
    <citation type="submission" date="2015-11" db="EMBL/GenBank/DDBJ databases">
        <title>Identification of CD8 cytotoxic T cell antigens of Theileria lestoquardi.</title>
        <authorList>
            <person name="Goh S."/>
            <person name="Ngugi D."/>
            <person name="Lizundia R."/>
            <person name="Hostettler I."/>
            <person name="Woods K."/>
            <person name="Ballingall K."/>
            <person name="MacHugh N."/>
            <person name="Morrison I."/>
            <person name="Weir W."/>
            <person name="Shiels B."/>
            <person name="Dobbelaere D.A.E."/>
            <person name="Werling D."/>
            <person name="McKeever D."/>
        </authorList>
    </citation>
    <scope>NUCLEOTIDE SEQUENCE</scope>
    <source>
        <strain evidence="7">THS1</strain>
    </source>
</reference>
<keyword evidence="4" id="KW-1133">Transmembrane helix</keyword>
<comment type="similarity">
    <text evidence="1">Belongs to the peptidase C1 family.</text>
</comment>
<dbReference type="Gene3D" id="3.90.70.10">
    <property type="entry name" value="Cysteine proteinases"/>
    <property type="match status" value="1"/>
</dbReference>
<accession>A0A165EXW8</accession>
<organism evidence="7">
    <name type="scientific">Theileria lestoquardi</name>
    <dbReference type="NCBI Taxonomy" id="77054"/>
    <lineage>
        <taxon>Eukaryota</taxon>
        <taxon>Sar</taxon>
        <taxon>Alveolata</taxon>
        <taxon>Apicomplexa</taxon>
        <taxon>Aconoidasida</taxon>
        <taxon>Piroplasmida</taxon>
        <taxon>Theileriidae</taxon>
        <taxon>Theileria</taxon>
    </lineage>
</organism>
<dbReference type="InterPro" id="IPR038765">
    <property type="entry name" value="Papain-like_cys_pep_sf"/>
</dbReference>
<evidence type="ECO:0000313" key="7">
    <source>
        <dbReference type="EMBL" id="AMY16420.2"/>
    </source>
</evidence>
<feature type="domain" description="Peptidase C1A papain C-terminal" evidence="5">
    <location>
        <begin position="210"/>
        <end position="413"/>
    </location>
</feature>
<evidence type="ECO:0000256" key="3">
    <source>
        <dbReference type="ARBA" id="ARBA00023180"/>
    </source>
</evidence>
<dbReference type="InterPro" id="IPR013128">
    <property type="entry name" value="Peptidase_C1A"/>
</dbReference>
<dbReference type="GO" id="GO:0008234">
    <property type="term" value="F:cysteine-type peptidase activity"/>
    <property type="evidence" value="ECO:0007669"/>
    <property type="project" value="InterPro"/>
</dbReference>
<dbReference type="Pfam" id="PF08246">
    <property type="entry name" value="Inhibitor_I29"/>
    <property type="match status" value="1"/>
</dbReference>
<evidence type="ECO:0000259" key="5">
    <source>
        <dbReference type="SMART" id="SM00645"/>
    </source>
</evidence>
<dbReference type="InterPro" id="IPR013201">
    <property type="entry name" value="Prot_inhib_I29"/>
</dbReference>
<feature type="transmembrane region" description="Helical" evidence="4">
    <location>
        <begin position="43"/>
        <end position="66"/>
    </location>
</feature>
<dbReference type="SMART" id="SM00645">
    <property type="entry name" value="Pept_C1"/>
    <property type="match status" value="1"/>
</dbReference>
<dbReference type="PANTHER" id="PTHR12411">
    <property type="entry name" value="CYSTEINE PROTEASE FAMILY C1-RELATED"/>
    <property type="match status" value="1"/>
</dbReference>
<dbReference type="Pfam" id="PF00112">
    <property type="entry name" value="Peptidase_C1"/>
    <property type="match status" value="1"/>
</dbReference>
<evidence type="ECO:0000256" key="1">
    <source>
        <dbReference type="ARBA" id="ARBA00008455"/>
    </source>
</evidence>
<sequence>MEDVETVKVDALERVDTESVLNYETVMQKKSLRSNVASFLKRYSAVLVILTAVLLFTVTFAAIALSSGRSTIRKNRELLSVEFEKLKFDNFVTIKGEKQEDFPRLVAEVLYKVAVEFDPKEEALIYVHFNDFNKHHDRKHNNYRHKKASYTNFRNNLNDINQHNSKPNLSYTKKMNHFGDVSPKDFMKMYTKKVLLNLPKDRVSPYNNNRPMSVDLRKHGVMTPVKCQEENELSWPYSAVAVAESFVKKSSQKTVSLSEKQLVECVTDKKSVNNPFLGYKYLKDLGLYQSEVVDKSQFKCPELEEERFKVPSYSYSYEPDLVALLLNAGPLTVPVSVSTEWQFYADGTLDVCGSELNHYLTLAGVSFDEKGNHWILKNSYGEDWGKNGYLLLTRNSKEYADDCGLTSFAVYAV</sequence>
<dbReference type="GO" id="GO:0006508">
    <property type="term" value="P:proteolysis"/>
    <property type="evidence" value="ECO:0007669"/>
    <property type="project" value="InterPro"/>
</dbReference>
<keyword evidence="3" id="KW-0325">Glycoprotein</keyword>
<dbReference type="AlphaFoldDB" id="A0A165EXW8"/>
<evidence type="ECO:0000256" key="2">
    <source>
        <dbReference type="ARBA" id="ARBA00023145"/>
    </source>
</evidence>
<keyword evidence="2" id="KW-0865">Zymogen</keyword>
<keyword evidence="4" id="KW-0812">Transmembrane</keyword>
<evidence type="ECO:0000256" key="4">
    <source>
        <dbReference type="SAM" id="Phobius"/>
    </source>
</evidence>
<dbReference type="SUPFAM" id="SSF54001">
    <property type="entry name" value="Cysteine proteinases"/>
    <property type="match status" value="1"/>
</dbReference>
<proteinExistence type="evidence at transcript level"/>
<name>A0A165EXW8_THELE</name>
<dbReference type="CDD" id="cd02248">
    <property type="entry name" value="Peptidase_C1A"/>
    <property type="match status" value="1"/>
</dbReference>
<evidence type="ECO:0000259" key="6">
    <source>
        <dbReference type="SMART" id="SM00848"/>
    </source>
</evidence>
<protein>
    <submittedName>
        <fullName evidence="7">Putative cysteine proteinase</fullName>
    </submittedName>
</protein>
<dbReference type="EMBL" id="KT989591">
    <property type="protein sequence ID" value="AMY16420.2"/>
    <property type="molecule type" value="mRNA"/>
</dbReference>
<feature type="domain" description="Cathepsin propeptide inhibitor" evidence="6">
    <location>
        <begin position="129"/>
        <end position="186"/>
    </location>
</feature>
<keyword evidence="4" id="KW-0472">Membrane</keyword>